<dbReference type="Proteomes" id="UP000290889">
    <property type="component" value="Chromosome"/>
</dbReference>
<evidence type="ECO:0000313" key="11">
    <source>
        <dbReference type="EMBL" id="QBA63533.1"/>
    </source>
</evidence>
<evidence type="ECO:0000256" key="2">
    <source>
        <dbReference type="ARBA" id="ARBA00004664"/>
    </source>
</evidence>
<keyword evidence="6 9" id="KW-0822">Tryptophan biosynthesis</keyword>
<dbReference type="Pfam" id="PF00697">
    <property type="entry name" value="PRAI"/>
    <property type="match status" value="1"/>
</dbReference>
<evidence type="ECO:0000313" key="12">
    <source>
        <dbReference type="Proteomes" id="UP000290889"/>
    </source>
</evidence>
<evidence type="ECO:0000259" key="10">
    <source>
        <dbReference type="Pfam" id="PF00697"/>
    </source>
</evidence>
<evidence type="ECO:0000256" key="9">
    <source>
        <dbReference type="HAMAP-Rule" id="MF_00135"/>
    </source>
</evidence>
<sequence>MKIKVCGMKYPENITAVARLQPDYMGFILWEKSPRYFRGSRAALPESLEKVGVFVDASLEEIIEKTEALSLDLVQLHGSESPEFCSRLLEALKIVERQRHKVDAKIKIIKAIGVGKAFPFEDLRGYEDVVDYFLFDTKGPLPGGNGYSFNWELLNSYTLKTPFFLSGGIGLKDTEKLKAFLKSPLASQCHAIDVNSAFESEPGEKKSKELDTFIKQLKL</sequence>
<dbReference type="SUPFAM" id="SSF51366">
    <property type="entry name" value="Ribulose-phoshate binding barrel"/>
    <property type="match status" value="1"/>
</dbReference>
<dbReference type="GO" id="GO:0000162">
    <property type="term" value="P:L-tryptophan biosynthetic process"/>
    <property type="evidence" value="ECO:0007669"/>
    <property type="project" value="UniProtKB-UniRule"/>
</dbReference>
<reference evidence="11 12" key="1">
    <citation type="submission" date="2019-01" db="EMBL/GenBank/DDBJ databases">
        <title>Muriicola soli sp. nov., isolated from soil.</title>
        <authorList>
            <person name="Kang H.J."/>
            <person name="Kim S.B."/>
        </authorList>
    </citation>
    <scope>NUCLEOTIDE SEQUENCE [LARGE SCALE GENOMIC DNA]</scope>
    <source>
        <strain evidence="11 12">MMS17-SY002</strain>
    </source>
</reference>
<dbReference type="InterPro" id="IPR011060">
    <property type="entry name" value="RibuloseP-bd_barrel"/>
</dbReference>
<dbReference type="CDD" id="cd00405">
    <property type="entry name" value="PRAI"/>
    <property type="match status" value="1"/>
</dbReference>
<accession>A0A411E7N6</accession>
<dbReference type="InterPro" id="IPR013785">
    <property type="entry name" value="Aldolase_TIM"/>
</dbReference>
<keyword evidence="5 9" id="KW-0028">Amino-acid biosynthesis</keyword>
<dbReference type="InterPro" id="IPR001240">
    <property type="entry name" value="PRAI_dom"/>
</dbReference>
<dbReference type="InterPro" id="IPR044643">
    <property type="entry name" value="TrpF_fam"/>
</dbReference>
<dbReference type="RefSeq" id="WP_129602615.1">
    <property type="nucleotide sequence ID" value="NZ_CP035544.1"/>
</dbReference>
<evidence type="ECO:0000256" key="3">
    <source>
        <dbReference type="ARBA" id="ARBA00012572"/>
    </source>
</evidence>
<dbReference type="KEGG" id="mur:EQY75_02585"/>
<keyword evidence="8 9" id="KW-0413">Isomerase</keyword>
<feature type="domain" description="N-(5'phosphoribosyl) anthranilate isomerase (PRAI)" evidence="10">
    <location>
        <begin position="4"/>
        <end position="215"/>
    </location>
</feature>
<comment type="catalytic activity">
    <reaction evidence="1 9">
        <text>N-(5-phospho-beta-D-ribosyl)anthranilate = 1-(2-carboxyphenylamino)-1-deoxy-D-ribulose 5-phosphate</text>
        <dbReference type="Rhea" id="RHEA:21540"/>
        <dbReference type="ChEBI" id="CHEBI:18277"/>
        <dbReference type="ChEBI" id="CHEBI:58613"/>
        <dbReference type="EC" id="5.3.1.24"/>
    </reaction>
</comment>
<keyword evidence="7 9" id="KW-0057">Aromatic amino acid biosynthesis</keyword>
<proteinExistence type="inferred from homology"/>
<evidence type="ECO:0000256" key="5">
    <source>
        <dbReference type="ARBA" id="ARBA00022605"/>
    </source>
</evidence>
<dbReference type="GO" id="GO:0004640">
    <property type="term" value="F:phosphoribosylanthranilate isomerase activity"/>
    <property type="evidence" value="ECO:0007669"/>
    <property type="project" value="UniProtKB-UniRule"/>
</dbReference>
<evidence type="ECO:0000256" key="8">
    <source>
        <dbReference type="ARBA" id="ARBA00023235"/>
    </source>
</evidence>
<evidence type="ECO:0000256" key="1">
    <source>
        <dbReference type="ARBA" id="ARBA00001164"/>
    </source>
</evidence>
<dbReference type="UniPathway" id="UPA00035">
    <property type="reaction ID" value="UER00042"/>
</dbReference>
<dbReference type="AlphaFoldDB" id="A0A411E7N6"/>
<dbReference type="PANTHER" id="PTHR42894:SF1">
    <property type="entry name" value="N-(5'-PHOSPHORIBOSYL)ANTHRANILATE ISOMERASE"/>
    <property type="match status" value="1"/>
</dbReference>
<name>A0A411E7N6_9FLAO</name>
<keyword evidence="12" id="KW-1185">Reference proteome</keyword>
<dbReference type="Gene3D" id="3.20.20.70">
    <property type="entry name" value="Aldolase class I"/>
    <property type="match status" value="1"/>
</dbReference>
<dbReference type="EMBL" id="CP035544">
    <property type="protein sequence ID" value="QBA63533.1"/>
    <property type="molecule type" value="Genomic_DNA"/>
</dbReference>
<organism evidence="11 12">
    <name type="scientific">Muriicola soli</name>
    <dbReference type="NCBI Taxonomy" id="2507538"/>
    <lineage>
        <taxon>Bacteria</taxon>
        <taxon>Pseudomonadati</taxon>
        <taxon>Bacteroidota</taxon>
        <taxon>Flavobacteriia</taxon>
        <taxon>Flavobacteriales</taxon>
        <taxon>Flavobacteriaceae</taxon>
        <taxon>Muriicola</taxon>
    </lineage>
</organism>
<evidence type="ECO:0000256" key="4">
    <source>
        <dbReference type="ARBA" id="ARBA00022272"/>
    </source>
</evidence>
<dbReference type="PANTHER" id="PTHR42894">
    <property type="entry name" value="N-(5'-PHOSPHORIBOSYL)ANTHRANILATE ISOMERASE"/>
    <property type="match status" value="1"/>
</dbReference>
<comment type="pathway">
    <text evidence="2 9">Amino-acid biosynthesis; L-tryptophan biosynthesis; L-tryptophan from chorismate: step 3/5.</text>
</comment>
<evidence type="ECO:0000256" key="6">
    <source>
        <dbReference type="ARBA" id="ARBA00022822"/>
    </source>
</evidence>
<evidence type="ECO:0000256" key="7">
    <source>
        <dbReference type="ARBA" id="ARBA00023141"/>
    </source>
</evidence>
<gene>
    <name evidence="9" type="primary">trpF</name>
    <name evidence="11" type="ORF">EQY75_02585</name>
</gene>
<dbReference type="OrthoDB" id="9786954at2"/>
<comment type="similarity">
    <text evidence="9">Belongs to the TrpF family.</text>
</comment>
<dbReference type="EC" id="5.3.1.24" evidence="3 9"/>
<protein>
    <recommendedName>
        <fullName evidence="4 9">N-(5'-phosphoribosyl)anthranilate isomerase</fullName>
        <shortName evidence="9">PRAI</shortName>
        <ecNumber evidence="3 9">5.3.1.24</ecNumber>
    </recommendedName>
</protein>
<dbReference type="HAMAP" id="MF_00135">
    <property type="entry name" value="PRAI"/>
    <property type="match status" value="1"/>
</dbReference>